<name>X0YYD7_9ZZZZ</name>
<accession>X0YYD7</accession>
<comment type="caution">
    <text evidence="2">The sequence shown here is derived from an EMBL/GenBank/DDBJ whole genome shotgun (WGS) entry which is preliminary data.</text>
</comment>
<sequence length="105" mass="12199">MSDPKISVIITTYRRFKNLERIYLAWLEQPVDEVWILNGNKEVKLDYGNHPRGIIFNMPKDFGTKMDYVFALLTKGDYIILADDDVLPKKGFAEDLFRGWKEVGG</sequence>
<dbReference type="Gene3D" id="3.90.550.10">
    <property type="entry name" value="Spore Coat Polysaccharide Biosynthesis Protein SpsA, Chain A"/>
    <property type="match status" value="1"/>
</dbReference>
<dbReference type="InterPro" id="IPR001173">
    <property type="entry name" value="Glyco_trans_2-like"/>
</dbReference>
<dbReference type="InterPro" id="IPR029044">
    <property type="entry name" value="Nucleotide-diphossugar_trans"/>
</dbReference>
<dbReference type="EMBL" id="BARS01051113">
    <property type="protein sequence ID" value="GAG53278.1"/>
    <property type="molecule type" value="Genomic_DNA"/>
</dbReference>
<feature type="non-terminal residue" evidence="2">
    <location>
        <position position="105"/>
    </location>
</feature>
<dbReference type="AlphaFoldDB" id="X0YYD7"/>
<dbReference type="SUPFAM" id="SSF53448">
    <property type="entry name" value="Nucleotide-diphospho-sugar transferases"/>
    <property type="match status" value="1"/>
</dbReference>
<protein>
    <recommendedName>
        <fullName evidence="1">Glycosyltransferase 2-like domain-containing protein</fullName>
    </recommendedName>
</protein>
<proteinExistence type="predicted"/>
<dbReference type="Pfam" id="PF00535">
    <property type="entry name" value="Glycos_transf_2"/>
    <property type="match status" value="1"/>
</dbReference>
<evidence type="ECO:0000259" key="1">
    <source>
        <dbReference type="Pfam" id="PF00535"/>
    </source>
</evidence>
<reference evidence="2" key="1">
    <citation type="journal article" date="2014" name="Front. Microbiol.">
        <title>High frequency of phylogenetically diverse reductive dehalogenase-homologous genes in deep subseafloor sedimentary metagenomes.</title>
        <authorList>
            <person name="Kawai M."/>
            <person name="Futagami T."/>
            <person name="Toyoda A."/>
            <person name="Takaki Y."/>
            <person name="Nishi S."/>
            <person name="Hori S."/>
            <person name="Arai W."/>
            <person name="Tsubouchi T."/>
            <person name="Morono Y."/>
            <person name="Uchiyama I."/>
            <person name="Ito T."/>
            <person name="Fujiyama A."/>
            <person name="Inagaki F."/>
            <person name="Takami H."/>
        </authorList>
    </citation>
    <scope>NUCLEOTIDE SEQUENCE</scope>
    <source>
        <strain evidence="2">Expedition CK06-06</strain>
    </source>
</reference>
<evidence type="ECO:0000313" key="2">
    <source>
        <dbReference type="EMBL" id="GAG53278.1"/>
    </source>
</evidence>
<gene>
    <name evidence="2" type="ORF">S01H1_76187</name>
</gene>
<organism evidence="2">
    <name type="scientific">marine sediment metagenome</name>
    <dbReference type="NCBI Taxonomy" id="412755"/>
    <lineage>
        <taxon>unclassified sequences</taxon>
        <taxon>metagenomes</taxon>
        <taxon>ecological metagenomes</taxon>
    </lineage>
</organism>
<dbReference type="CDD" id="cd00761">
    <property type="entry name" value="Glyco_tranf_GTA_type"/>
    <property type="match status" value="1"/>
</dbReference>
<feature type="domain" description="Glycosyltransferase 2-like" evidence="1">
    <location>
        <begin position="7"/>
        <end position="101"/>
    </location>
</feature>